<accession>A0A9D5QDZ6</accession>
<comment type="caution">
    <text evidence="1">The sequence shown here is derived from an EMBL/GenBank/DDBJ whole genome shotgun (WGS) entry which is preliminary data.</text>
</comment>
<evidence type="ECO:0000313" key="1">
    <source>
        <dbReference type="EMBL" id="MBD3364560.1"/>
    </source>
</evidence>
<dbReference type="Proteomes" id="UP000630660">
    <property type="component" value="Unassembled WGS sequence"/>
</dbReference>
<dbReference type="AlphaFoldDB" id="A0A9D5QDZ6"/>
<reference evidence="1" key="1">
    <citation type="submission" date="2019-11" db="EMBL/GenBank/DDBJ databases">
        <title>Microbial mats filling the niche in hypersaline microbial mats.</title>
        <authorList>
            <person name="Wong H.L."/>
            <person name="Macleod F.I."/>
            <person name="White R.A. III"/>
            <person name="Burns B.P."/>
        </authorList>
    </citation>
    <scope>NUCLEOTIDE SEQUENCE</scope>
    <source>
        <strain evidence="1">Bin_327</strain>
    </source>
</reference>
<gene>
    <name evidence="1" type="ORF">GF359_05035</name>
</gene>
<name>A0A9D5QDZ6_UNCW3</name>
<organism evidence="1 2">
    <name type="scientific">candidate division WOR-3 bacterium</name>
    <dbReference type="NCBI Taxonomy" id="2052148"/>
    <lineage>
        <taxon>Bacteria</taxon>
        <taxon>Bacteria division WOR-3</taxon>
    </lineage>
</organism>
<proteinExistence type="predicted"/>
<sequence length="45" mass="5404">MRHYFGKVPEDEAEFWLRYGEALWLEERSSKRLAAAFARLFGGRR</sequence>
<protein>
    <submittedName>
        <fullName evidence="1">Uncharacterized protein</fullName>
    </submittedName>
</protein>
<evidence type="ECO:0000313" key="2">
    <source>
        <dbReference type="Proteomes" id="UP000630660"/>
    </source>
</evidence>
<dbReference type="EMBL" id="WJKJ01000162">
    <property type="protein sequence ID" value="MBD3364560.1"/>
    <property type="molecule type" value="Genomic_DNA"/>
</dbReference>